<evidence type="ECO:0000256" key="5">
    <source>
        <dbReference type="SAM" id="MobiDB-lite"/>
    </source>
</evidence>
<dbReference type="InterPro" id="IPR008966">
    <property type="entry name" value="Adhesion_dom_sf"/>
</dbReference>
<reference evidence="7 8" key="1">
    <citation type="submission" date="2013-08" db="EMBL/GenBank/DDBJ databases">
        <title>The Genome Sequence of Escherichia coli HVH 36 (4-5675286).</title>
        <authorList>
            <consortium name="The Broad Institute Genome Sequencing Platform"/>
            <consortium name="The Broad Institute Genome Sequencing Center for Infectious Disease"/>
            <person name="Feldgarden M."/>
            <person name="Frimodt-Moller N."/>
            <person name="Leihof R.F."/>
            <person name="Rasmussen L."/>
            <person name="Young S.K."/>
            <person name="Zeng Q."/>
            <person name="Gargeya S."/>
            <person name="Fitzgerald M."/>
            <person name="Abouelleil A."/>
            <person name="Alvarado L."/>
            <person name="Berlin A.M."/>
            <person name="Chapman S.B."/>
            <person name="Gainer-Dewar J."/>
            <person name="Goldberg J."/>
            <person name="Gnerre S."/>
            <person name="Griggs A."/>
            <person name="Gujja S."/>
            <person name="Hansen M."/>
            <person name="Howarth C."/>
            <person name="Imamovic A."/>
            <person name="Ireland A."/>
            <person name="Larimer J."/>
            <person name="McCowan C."/>
            <person name="Murphy C."/>
            <person name="Pearson M."/>
            <person name="Poon T."/>
            <person name="Priest M."/>
            <person name="Roberts A."/>
            <person name="Saif S."/>
            <person name="Shea T."/>
            <person name="Sykes S."/>
            <person name="Wortman J."/>
            <person name="Nusbaum C."/>
            <person name="Birren B."/>
        </authorList>
    </citation>
    <scope>NUCLEOTIDE SEQUENCE [LARGE SCALE GENOMIC DNA]</scope>
    <source>
        <strain evidence="8">HVH 36 (4-5675286)</strain>
    </source>
</reference>
<dbReference type="Pfam" id="PF00419">
    <property type="entry name" value="Fimbrial"/>
    <property type="match status" value="1"/>
</dbReference>
<dbReference type="Gene3D" id="2.60.40.1090">
    <property type="entry name" value="Fimbrial-type adhesion domain"/>
    <property type="match status" value="1"/>
</dbReference>
<comment type="caution">
    <text evidence="7">The sequence shown here is derived from an EMBL/GenBank/DDBJ whole genome shotgun (WGS) entry which is preliminary data.</text>
</comment>
<dbReference type="PANTHER" id="PTHR33420:SF12">
    <property type="entry name" value="FIMBRIN-LIKE PROTEIN FIMI-RELATED"/>
    <property type="match status" value="1"/>
</dbReference>
<evidence type="ECO:0000256" key="4">
    <source>
        <dbReference type="ARBA" id="ARBA00023263"/>
    </source>
</evidence>
<evidence type="ECO:0000313" key="8">
    <source>
        <dbReference type="Proteomes" id="UP000017766"/>
    </source>
</evidence>
<dbReference type="InterPro" id="IPR036937">
    <property type="entry name" value="Adhesion_dom_fimbrial_sf"/>
</dbReference>
<keyword evidence="4" id="KW-0281">Fimbrium</keyword>
<dbReference type="GO" id="GO:0043709">
    <property type="term" value="P:cell adhesion involved in single-species biofilm formation"/>
    <property type="evidence" value="ECO:0007669"/>
    <property type="project" value="TreeGrafter"/>
</dbReference>
<feature type="region of interest" description="Disordered" evidence="5">
    <location>
        <begin position="1"/>
        <end position="29"/>
    </location>
</feature>
<evidence type="ECO:0000259" key="6">
    <source>
        <dbReference type="Pfam" id="PF00419"/>
    </source>
</evidence>
<dbReference type="InterPro" id="IPR050263">
    <property type="entry name" value="Bact_Fimbrial_Adh_Pro"/>
</dbReference>
<evidence type="ECO:0000256" key="2">
    <source>
        <dbReference type="ARBA" id="ARBA00006671"/>
    </source>
</evidence>
<comment type="similarity">
    <text evidence="2">Belongs to the fimbrial protein family.</text>
</comment>
<keyword evidence="3" id="KW-0732">Signal</keyword>
<evidence type="ECO:0000256" key="1">
    <source>
        <dbReference type="ARBA" id="ARBA00004561"/>
    </source>
</evidence>
<dbReference type="InterPro" id="IPR000259">
    <property type="entry name" value="Adhesion_dom_fimbrial"/>
</dbReference>
<name>A0A7U9NY97_ECOLX</name>
<proteinExistence type="inferred from homology"/>
<organism evidence="7 8">
    <name type="scientific">Escherichia coli HVH 36</name>
    <name type="common">4-5675286</name>
    <dbReference type="NCBI Taxonomy" id="1280986"/>
    <lineage>
        <taxon>Bacteria</taxon>
        <taxon>Pseudomonadati</taxon>
        <taxon>Pseudomonadota</taxon>
        <taxon>Gammaproteobacteria</taxon>
        <taxon>Enterobacterales</taxon>
        <taxon>Enterobacteriaceae</taxon>
        <taxon>Escherichia</taxon>
    </lineage>
</organism>
<dbReference type="Proteomes" id="UP000017766">
    <property type="component" value="Unassembled WGS sequence"/>
</dbReference>
<evidence type="ECO:0000256" key="3">
    <source>
        <dbReference type="ARBA" id="ARBA00022729"/>
    </source>
</evidence>
<feature type="domain" description="Fimbrial-type adhesion" evidence="6">
    <location>
        <begin position="32"/>
        <end position="102"/>
    </location>
</feature>
<dbReference type="GO" id="GO:0009289">
    <property type="term" value="C:pilus"/>
    <property type="evidence" value="ECO:0007669"/>
    <property type="project" value="UniProtKB-SubCell"/>
</dbReference>
<dbReference type="PANTHER" id="PTHR33420">
    <property type="entry name" value="FIMBRIAL SUBUNIT ELFA-RELATED"/>
    <property type="match status" value="1"/>
</dbReference>
<comment type="subcellular location">
    <subcellularLocation>
        <location evidence="1">Fimbrium</location>
    </subcellularLocation>
</comment>
<dbReference type="AlphaFoldDB" id="A0A7U9NY97"/>
<accession>A0A7U9NY97</accession>
<dbReference type="SUPFAM" id="SSF49401">
    <property type="entry name" value="Bacterial adhesins"/>
    <property type="match status" value="1"/>
</dbReference>
<dbReference type="EMBL" id="AYLQ01000037">
    <property type="protein sequence ID" value="ESP06675.1"/>
    <property type="molecule type" value="Genomic_DNA"/>
</dbReference>
<gene>
    <name evidence="7" type="ORF">G711_04342</name>
</gene>
<sequence length="103" mass="10638">MLGKITEAPGGDGDLKVGTPLTAGNPGDFTGTGQAIAATGVGIRIFNQSDNSQVKLYNDSAYTAIDAEGKAEMKFIARYVATNATVTAGTANADSQFTVEYKK</sequence>
<evidence type="ECO:0000313" key="7">
    <source>
        <dbReference type="EMBL" id="ESP06675.1"/>
    </source>
</evidence>
<protein>
    <recommendedName>
        <fullName evidence="6">Fimbrial-type adhesion domain-containing protein</fullName>
    </recommendedName>
</protein>